<evidence type="ECO:0000256" key="1">
    <source>
        <dbReference type="SAM" id="MobiDB-lite"/>
    </source>
</evidence>
<dbReference type="EMBL" id="JACVVK020000013">
    <property type="protein sequence ID" value="KAK7504990.1"/>
    <property type="molecule type" value="Genomic_DNA"/>
</dbReference>
<gene>
    <name evidence="2" type="ORF">BaRGS_00004018</name>
</gene>
<accession>A0ABD0M0E5</accession>
<reference evidence="2 3" key="1">
    <citation type="journal article" date="2023" name="Sci. Data">
        <title>Genome assembly of the Korean intertidal mud-creeper Batillaria attramentaria.</title>
        <authorList>
            <person name="Patra A.K."/>
            <person name="Ho P.T."/>
            <person name="Jun S."/>
            <person name="Lee S.J."/>
            <person name="Kim Y."/>
            <person name="Won Y.J."/>
        </authorList>
    </citation>
    <scope>NUCLEOTIDE SEQUENCE [LARGE SCALE GENOMIC DNA]</scope>
    <source>
        <strain evidence="2">Wonlab-2016</strain>
    </source>
</reference>
<feature type="region of interest" description="Disordered" evidence="1">
    <location>
        <begin position="121"/>
        <end position="149"/>
    </location>
</feature>
<sequence length="149" mass="16505">RRRTLPVTSRVFPQTRAISLEYVQNTGKGVGETTEKELHDADRDGCSAPVVSKCESKFAKDGHSEKTPDNVTGGSDRFPSPRLNGCTVPRDKIHYLPVANFLCRHGLGLPVNPSLNIHPSRRPLHHPPPNLNRFVHRTPTTATANDKKN</sequence>
<dbReference type="AlphaFoldDB" id="A0ABD0M0E5"/>
<proteinExistence type="predicted"/>
<dbReference type="Proteomes" id="UP001519460">
    <property type="component" value="Unassembled WGS sequence"/>
</dbReference>
<feature type="compositionally biased region" description="Polar residues" evidence="1">
    <location>
        <begin position="138"/>
        <end position="149"/>
    </location>
</feature>
<feature type="compositionally biased region" description="Basic and acidic residues" evidence="1">
    <location>
        <begin position="54"/>
        <end position="68"/>
    </location>
</feature>
<organism evidence="2 3">
    <name type="scientific">Batillaria attramentaria</name>
    <dbReference type="NCBI Taxonomy" id="370345"/>
    <lineage>
        <taxon>Eukaryota</taxon>
        <taxon>Metazoa</taxon>
        <taxon>Spiralia</taxon>
        <taxon>Lophotrochozoa</taxon>
        <taxon>Mollusca</taxon>
        <taxon>Gastropoda</taxon>
        <taxon>Caenogastropoda</taxon>
        <taxon>Sorbeoconcha</taxon>
        <taxon>Cerithioidea</taxon>
        <taxon>Batillariidae</taxon>
        <taxon>Batillaria</taxon>
    </lineage>
</organism>
<comment type="caution">
    <text evidence="2">The sequence shown here is derived from an EMBL/GenBank/DDBJ whole genome shotgun (WGS) entry which is preliminary data.</text>
</comment>
<evidence type="ECO:0000313" key="2">
    <source>
        <dbReference type="EMBL" id="KAK7504990.1"/>
    </source>
</evidence>
<feature type="compositionally biased region" description="Basic and acidic residues" evidence="1">
    <location>
        <begin position="33"/>
        <end position="45"/>
    </location>
</feature>
<feature type="region of interest" description="Disordered" evidence="1">
    <location>
        <begin position="25"/>
        <end position="84"/>
    </location>
</feature>
<keyword evidence="3" id="KW-1185">Reference proteome</keyword>
<name>A0ABD0M0E5_9CAEN</name>
<feature type="non-terminal residue" evidence="2">
    <location>
        <position position="149"/>
    </location>
</feature>
<protein>
    <submittedName>
        <fullName evidence="2">Uncharacterized protein</fullName>
    </submittedName>
</protein>
<feature type="non-terminal residue" evidence="2">
    <location>
        <position position="1"/>
    </location>
</feature>
<evidence type="ECO:0000313" key="3">
    <source>
        <dbReference type="Proteomes" id="UP001519460"/>
    </source>
</evidence>